<evidence type="ECO:0000313" key="3">
    <source>
        <dbReference type="Proteomes" id="UP000815677"/>
    </source>
</evidence>
<evidence type="ECO:0000313" key="2">
    <source>
        <dbReference type="EMBL" id="GAT53763.1"/>
    </source>
</evidence>
<evidence type="ECO:0000256" key="1">
    <source>
        <dbReference type="SAM" id="MobiDB-lite"/>
    </source>
</evidence>
<keyword evidence="3" id="KW-1185">Reference proteome</keyword>
<dbReference type="EMBL" id="DF848473">
    <property type="protein sequence ID" value="GAT53763.1"/>
    <property type="molecule type" value="Genomic_DNA"/>
</dbReference>
<gene>
    <name evidence="2" type="ORF">MCHLO_10684</name>
</gene>
<name>A0ABQ0LRK3_MYCCL</name>
<reference evidence="2" key="1">
    <citation type="submission" date="2014-09" db="EMBL/GenBank/DDBJ databases">
        <title>Genome sequence of the luminous mushroom Mycena chlorophos for searching fungal bioluminescence genes.</title>
        <authorList>
            <person name="Tanaka Y."/>
            <person name="Kasuga D."/>
            <person name="Oba Y."/>
            <person name="Hase S."/>
            <person name="Sato K."/>
            <person name="Oba Y."/>
            <person name="Sakakibara Y."/>
        </authorList>
    </citation>
    <scope>NUCLEOTIDE SEQUENCE</scope>
</reference>
<protein>
    <submittedName>
        <fullName evidence="2">Uncharacterized protein</fullName>
    </submittedName>
</protein>
<feature type="region of interest" description="Disordered" evidence="1">
    <location>
        <begin position="1"/>
        <end position="30"/>
    </location>
</feature>
<sequence>MWSLADKQEPLNRSLRSADMPKPSVGSKSRVVPAAFRRRRSTAFEYENLTPESLLRLGWARAVETDSTTYHRFQLRHP</sequence>
<accession>A0ABQ0LRK3</accession>
<feature type="compositionally biased region" description="Basic and acidic residues" evidence="1">
    <location>
        <begin position="1"/>
        <end position="10"/>
    </location>
</feature>
<organism evidence="2 3">
    <name type="scientific">Mycena chlorophos</name>
    <name type="common">Agaric fungus</name>
    <name type="synonym">Agaricus chlorophos</name>
    <dbReference type="NCBI Taxonomy" id="658473"/>
    <lineage>
        <taxon>Eukaryota</taxon>
        <taxon>Fungi</taxon>
        <taxon>Dikarya</taxon>
        <taxon>Basidiomycota</taxon>
        <taxon>Agaricomycotina</taxon>
        <taxon>Agaricomycetes</taxon>
        <taxon>Agaricomycetidae</taxon>
        <taxon>Agaricales</taxon>
        <taxon>Marasmiineae</taxon>
        <taxon>Mycenaceae</taxon>
        <taxon>Mycena</taxon>
    </lineage>
</organism>
<proteinExistence type="predicted"/>
<dbReference type="Proteomes" id="UP000815677">
    <property type="component" value="Unassembled WGS sequence"/>
</dbReference>